<feature type="region of interest" description="Disordered" evidence="1">
    <location>
        <begin position="676"/>
        <end position="875"/>
    </location>
</feature>
<protein>
    <submittedName>
        <fullName evidence="3">GPI anchored protein, putative</fullName>
    </submittedName>
</protein>
<feature type="signal peptide" evidence="2">
    <location>
        <begin position="1"/>
        <end position="22"/>
    </location>
</feature>
<organism evidence="3 4">
    <name type="scientific">Aspergillus fumigatus (strain CBS 144.89 / FGSC A1163 / CEA10)</name>
    <name type="common">Neosartorya fumigata</name>
    <dbReference type="NCBI Taxonomy" id="451804"/>
    <lineage>
        <taxon>Eukaryota</taxon>
        <taxon>Fungi</taxon>
        <taxon>Dikarya</taxon>
        <taxon>Ascomycota</taxon>
        <taxon>Pezizomycotina</taxon>
        <taxon>Eurotiomycetes</taxon>
        <taxon>Eurotiomycetidae</taxon>
        <taxon>Eurotiales</taxon>
        <taxon>Aspergillaceae</taxon>
        <taxon>Aspergillus</taxon>
        <taxon>Aspergillus subgen. Fumigati</taxon>
    </lineage>
</organism>
<reference evidence="3 4" key="1">
    <citation type="journal article" date="2008" name="PLoS Genet.">
        <title>Genomic islands in the pathogenic filamentous fungus Aspergillus fumigatus.</title>
        <authorList>
            <person name="Fedorova N.D."/>
            <person name="Khaldi N."/>
            <person name="Joardar V.S."/>
            <person name="Maiti R."/>
            <person name="Amedeo P."/>
            <person name="Anderson M.J."/>
            <person name="Crabtree J."/>
            <person name="Silva J.C."/>
            <person name="Badger J.H."/>
            <person name="Albarraq A."/>
            <person name="Angiuoli S."/>
            <person name="Bussey H."/>
            <person name="Bowyer P."/>
            <person name="Cotty P.J."/>
            <person name="Dyer P.S."/>
            <person name="Egan A."/>
            <person name="Galens K."/>
            <person name="Fraser-Liggett C.M."/>
            <person name="Haas B.J."/>
            <person name="Inman J.M."/>
            <person name="Kent R."/>
            <person name="Lemieux S."/>
            <person name="Malavazi I."/>
            <person name="Orvis J."/>
            <person name="Roemer T."/>
            <person name="Ronning C.M."/>
            <person name="Sundaram J.P."/>
            <person name="Sutton G."/>
            <person name="Turner G."/>
            <person name="Venter J.C."/>
            <person name="White O.R."/>
            <person name="Whitty B.R."/>
            <person name="Youngman P."/>
            <person name="Wolfe K.H."/>
            <person name="Goldman G.H."/>
            <person name="Wortman J.R."/>
            <person name="Jiang B."/>
            <person name="Denning D.W."/>
            <person name="Nierman W.C."/>
        </authorList>
    </citation>
    <scope>NUCLEOTIDE SEQUENCE [LARGE SCALE GENOMIC DNA]</scope>
    <source>
        <strain evidence="4">CBS 144.89 / FGSC A1163 / CEA10</strain>
    </source>
</reference>
<feature type="compositionally biased region" description="Basic and acidic residues" evidence="1">
    <location>
        <begin position="726"/>
        <end position="738"/>
    </location>
</feature>
<dbReference type="HOGENOM" id="CLU_301669_0_0_1"/>
<evidence type="ECO:0000256" key="1">
    <source>
        <dbReference type="SAM" id="MobiDB-lite"/>
    </source>
</evidence>
<dbReference type="PANTHER" id="PTHR48125">
    <property type="entry name" value="LP07818P1"/>
    <property type="match status" value="1"/>
</dbReference>
<feature type="region of interest" description="Disordered" evidence="1">
    <location>
        <begin position="450"/>
        <end position="516"/>
    </location>
</feature>
<sequence>MKGLVGGIPLALLVAAVANGHGQGLKEDGPVTVIGGPSGDDGGNNVAVEFAGSYNSGVKDRYKDDHSVNLKNTVVAHAPPHPPVRGSHKRHHPAVTVIGGPSGDDGGNSAEIEFDSSYASAVEDWYKDDHSHDVENHIITPPVHGFRRRGDPSVTLVGGPSGNDGGNSVEFEFDSSYASVVKDAYKDDHSVGIENHITHPPPAPGFRKRGDGDTTVIGGPSGNDGGNSAEIEFDSSYNSAVKDAYKDDHSVDIDDHILQAAPSRGFHKRGGGDTTVIGGPSGDDGGNSASFEFDSSYASSVKDWYKDDHSVDVKNTIIHPPPIFHHPPGVGFRKRGGGDTTVIGGPSGDDGGNSAEVEFESTYESSVKDYYKDDHSVDIENHVIHPPPVFHPPPVPGFRKRGGGDTTVIGGPSGDDGGNSASFEFDSSYASSVKDWYKDDHSVDVKNTVIHPPPVFHPPPVQGFRKRDDGGSHIGTPNSHKQGKAAEGDKSGASAKHGGVTLIKGPSGNDGGNSAEIEFDSKYASAVEDHYKDDHSVDIKNHVVAPPAVPKGFRKRGSDPVLLGGPSGDDEGNDADFVFDDDYSSTVDDHYVDDHSVKAENWIVHVPPPPSPPRPEPSHPQKPSFVPPYAQGPPPQATAPPFAGNPEPPQGVDPAASEPCTTSTFIETVIKTFADDPVATKPAAPYSPPEHSQAHVPQPYAPSEPSHGFEPTHPAEAVPTGGFPPHEVEPPKDHEKPGPQKPEPTHPSFTTSKVEGHPQPTGASPTHEVEPPKEYEKPGPQKPEPAHPSFTTSKVEGHPQPTVPSYPPQENLQEPPEDSAPTDPGPGQSEGDAFPCPSGKPGGHQPEHAAHEYQPHQTQGVDPQEAPKHAPTAVEPLTSITSTITVSYTSSFAVVPVYMDSSHKTSCTSGAHQRPTDVDAHNSHHAPSSAHSQAVKPTHHAAPSPTHSQTLFTGAAGRITPAAGVVSAMCGLMAVLAFVL</sequence>
<feature type="compositionally biased region" description="Pro residues" evidence="1">
    <location>
        <begin position="451"/>
        <end position="461"/>
    </location>
</feature>
<dbReference type="PANTHER" id="PTHR48125:SF12">
    <property type="entry name" value="AT HOOK TRANSCRIPTION FACTOR FAMILY-RELATED"/>
    <property type="match status" value="1"/>
</dbReference>
<feature type="region of interest" description="Disordered" evidence="1">
    <location>
        <begin position="903"/>
        <end position="949"/>
    </location>
</feature>
<name>B0Y6F1_ASPFC</name>
<dbReference type="OrthoDB" id="4366934at2759"/>
<dbReference type="AlphaFoldDB" id="B0Y6F1"/>
<gene>
    <name evidence="3" type="ORF">AFUB_066710</name>
</gene>
<evidence type="ECO:0000313" key="4">
    <source>
        <dbReference type="Proteomes" id="UP000001699"/>
    </source>
</evidence>
<evidence type="ECO:0000256" key="2">
    <source>
        <dbReference type="SAM" id="SignalP"/>
    </source>
</evidence>
<proteinExistence type="predicted"/>
<dbReference type="VEuPathDB" id="FungiDB:AFUB_066710"/>
<feature type="chain" id="PRO_5002758236" evidence="2">
    <location>
        <begin position="23"/>
        <end position="980"/>
    </location>
</feature>
<feature type="compositionally biased region" description="Low complexity" evidence="1">
    <location>
        <begin position="925"/>
        <end position="934"/>
    </location>
</feature>
<evidence type="ECO:0000313" key="3">
    <source>
        <dbReference type="EMBL" id="EDP50336.1"/>
    </source>
</evidence>
<feature type="compositionally biased region" description="Basic and acidic residues" evidence="1">
    <location>
        <begin position="845"/>
        <end position="854"/>
    </location>
</feature>
<dbReference type="Proteomes" id="UP000001699">
    <property type="component" value="Unassembled WGS sequence"/>
</dbReference>
<feature type="region of interest" description="Disordered" evidence="1">
    <location>
        <begin position="603"/>
        <end position="663"/>
    </location>
</feature>
<keyword evidence="2" id="KW-0732">Signal</keyword>
<feature type="compositionally biased region" description="Pro residues" evidence="1">
    <location>
        <begin position="606"/>
        <end position="620"/>
    </location>
</feature>
<feature type="compositionally biased region" description="Acidic residues" evidence="1">
    <location>
        <begin position="568"/>
        <end position="581"/>
    </location>
</feature>
<dbReference type="EMBL" id="DS499598">
    <property type="protein sequence ID" value="EDP50336.1"/>
    <property type="molecule type" value="Genomic_DNA"/>
</dbReference>
<feature type="compositionally biased region" description="Basic and acidic residues" evidence="1">
    <location>
        <begin position="767"/>
        <end position="779"/>
    </location>
</feature>
<feature type="region of interest" description="Disordered" evidence="1">
    <location>
        <begin position="538"/>
        <end position="581"/>
    </location>
</feature>
<accession>B0Y6F1</accession>
<feature type="region of interest" description="Disordered" evidence="1">
    <location>
        <begin position="263"/>
        <end position="290"/>
    </location>
</feature>
<keyword evidence="4" id="KW-1185">Reference proteome</keyword>